<feature type="domain" description="NAD(P)-binding" evidence="1">
    <location>
        <begin position="7"/>
        <end position="200"/>
    </location>
</feature>
<dbReference type="Gene3D" id="3.40.50.720">
    <property type="entry name" value="NAD(P)-binding Rossmann-like Domain"/>
    <property type="match status" value="1"/>
</dbReference>
<gene>
    <name evidence="2" type="ORF">NN4_24950</name>
</gene>
<evidence type="ECO:0000313" key="3">
    <source>
        <dbReference type="Proteomes" id="UP000321424"/>
    </source>
</evidence>
<dbReference type="PANTHER" id="PTHR15020:SF50">
    <property type="entry name" value="UPF0659 PROTEIN YMR090W"/>
    <property type="match status" value="1"/>
</dbReference>
<protein>
    <recommendedName>
        <fullName evidence="1">NAD(P)-binding domain-containing protein</fullName>
    </recommendedName>
</protein>
<keyword evidence="3" id="KW-1185">Reference proteome</keyword>
<evidence type="ECO:0000313" key="2">
    <source>
        <dbReference type="EMBL" id="GEM37976.1"/>
    </source>
</evidence>
<dbReference type="Pfam" id="PF13460">
    <property type="entry name" value="NAD_binding_10"/>
    <property type="match status" value="1"/>
</dbReference>
<dbReference type="Proteomes" id="UP000321424">
    <property type="component" value="Unassembled WGS sequence"/>
</dbReference>
<comment type="caution">
    <text evidence="2">The sequence shown here is derived from an EMBL/GenBank/DDBJ whole genome shotgun (WGS) entry which is preliminary data.</text>
</comment>
<dbReference type="AlphaFoldDB" id="A0A511MDT1"/>
<sequence>MRITVFGANGPTGRLLTDQALAAGHEVVAVTRRPEGFPIDHDRLTVFGGDVREADSVRIAVAGADAVLSTLGVPYGKEPIDTYSVGVANILAAMRHNDIRRIAVVSSSAVDPQPFTDAGFLFNRVLQPYIARVMGKTLYDDMRRMESLLAATDLDWTIVRSGGLYELPAVTDYLLVEGHADKRYTARVDLAAAMLRLLDDDKFVRKIVSVATTADNPSLLQLIRTEALGKS</sequence>
<dbReference type="InterPro" id="IPR016040">
    <property type="entry name" value="NAD(P)-bd_dom"/>
</dbReference>
<dbReference type="SUPFAM" id="SSF51735">
    <property type="entry name" value="NAD(P)-binding Rossmann-fold domains"/>
    <property type="match status" value="1"/>
</dbReference>
<proteinExistence type="predicted"/>
<accession>A0A511MDT1</accession>
<name>A0A511MDT1_9NOCA</name>
<reference evidence="2 3" key="1">
    <citation type="submission" date="2019-07" db="EMBL/GenBank/DDBJ databases">
        <title>Whole genome shotgun sequence of Nocardia ninae NBRC 108245.</title>
        <authorList>
            <person name="Hosoyama A."/>
            <person name="Uohara A."/>
            <person name="Ohji S."/>
            <person name="Ichikawa N."/>
        </authorList>
    </citation>
    <scope>NUCLEOTIDE SEQUENCE [LARGE SCALE GENOMIC DNA]</scope>
    <source>
        <strain evidence="2 3">NBRC 108245</strain>
    </source>
</reference>
<organism evidence="2 3">
    <name type="scientific">Nocardia ninae NBRC 108245</name>
    <dbReference type="NCBI Taxonomy" id="1210091"/>
    <lineage>
        <taxon>Bacteria</taxon>
        <taxon>Bacillati</taxon>
        <taxon>Actinomycetota</taxon>
        <taxon>Actinomycetes</taxon>
        <taxon>Mycobacteriales</taxon>
        <taxon>Nocardiaceae</taxon>
        <taxon>Nocardia</taxon>
    </lineage>
</organism>
<dbReference type="EMBL" id="BJXA01000012">
    <property type="protein sequence ID" value="GEM37976.1"/>
    <property type="molecule type" value="Genomic_DNA"/>
</dbReference>
<dbReference type="PANTHER" id="PTHR15020">
    <property type="entry name" value="FLAVIN REDUCTASE-RELATED"/>
    <property type="match status" value="1"/>
</dbReference>
<evidence type="ECO:0000259" key="1">
    <source>
        <dbReference type="Pfam" id="PF13460"/>
    </source>
</evidence>
<dbReference type="RefSeq" id="WP_147130030.1">
    <property type="nucleotide sequence ID" value="NZ_BJXA01000012.1"/>
</dbReference>
<dbReference type="OrthoDB" id="3763081at2"/>
<dbReference type="InterPro" id="IPR036291">
    <property type="entry name" value="NAD(P)-bd_dom_sf"/>
</dbReference>